<evidence type="ECO:0000313" key="3">
    <source>
        <dbReference type="Proteomes" id="UP000717364"/>
    </source>
</evidence>
<evidence type="ECO:0000313" key="2">
    <source>
        <dbReference type="EMBL" id="MBT9313824.1"/>
    </source>
</evidence>
<dbReference type="Gene3D" id="3.30.470.10">
    <property type="match status" value="1"/>
</dbReference>
<gene>
    <name evidence="2" type="ORF">IXB50_00090</name>
</gene>
<organism evidence="2 3">
    <name type="scientific">Leptothoe spongobia TAU-MAC 1115</name>
    <dbReference type="NCBI Taxonomy" id="1967444"/>
    <lineage>
        <taxon>Bacteria</taxon>
        <taxon>Bacillati</taxon>
        <taxon>Cyanobacteriota</taxon>
        <taxon>Cyanophyceae</taxon>
        <taxon>Nodosilineales</taxon>
        <taxon>Cymatolegaceae</taxon>
        <taxon>Leptothoe</taxon>
        <taxon>Leptothoe spongobia</taxon>
    </lineage>
</organism>
<proteinExistence type="inferred from homology"/>
<reference evidence="2" key="1">
    <citation type="submission" date="2020-11" db="EMBL/GenBank/DDBJ databases">
        <authorList>
            <person name="Konstantinou D."/>
            <person name="Gkelis S."/>
            <person name="Popin R."/>
            <person name="Fewer D."/>
            <person name="Sivonen K."/>
        </authorList>
    </citation>
    <scope>NUCLEOTIDE SEQUENCE</scope>
    <source>
        <strain evidence="2">TAU-MAC 1115</strain>
    </source>
</reference>
<dbReference type="InterPro" id="IPR043131">
    <property type="entry name" value="BCAT-like_N"/>
</dbReference>
<dbReference type="InterPro" id="IPR050571">
    <property type="entry name" value="Class-IV_PLP-Dep_Aminotrnsfr"/>
</dbReference>
<dbReference type="InterPro" id="IPR036038">
    <property type="entry name" value="Aminotransferase-like"/>
</dbReference>
<keyword evidence="2" id="KW-0032">Aminotransferase</keyword>
<comment type="caution">
    <text evidence="2">The sequence shown here is derived from an EMBL/GenBank/DDBJ whole genome shotgun (WGS) entry which is preliminary data.</text>
</comment>
<dbReference type="PANTHER" id="PTHR42743:SF11">
    <property type="entry name" value="AMINODEOXYCHORISMATE LYASE"/>
    <property type="match status" value="1"/>
</dbReference>
<dbReference type="GO" id="GO:0046394">
    <property type="term" value="P:carboxylic acid biosynthetic process"/>
    <property type="evidence" value="ECO:0007669"/>
    <property type="project" value="UniProtKB-ARBA"/>
</dbReference>
<dbReference type="AlphaFoldDB" id="A0A947GFM4"/>
<reference evidence="2" key="2">
    <citation type="journal article" date="2021" name="Mar. Drugs">
        <title>Genome Reduction and Secondary Metabolism of the Marine Sponge-Associated Cyanobacterium Leptothoe.</title>
        <authorList>
            <person name="Konstantinou D."/>
            <person name="Popin R.V."/>
            <person name="Fewer D.P."/>
            <person name="Sivonen K."/>
            <person name="Gkelis S."/>
        </authorList>
    </citation>
    <scope>NUCLEOTIDE SEQUENCE</scope>
    <source>
        <strain evidence="2">TAU-MAC 1115</strain>
    </source>
</reference>
<dbReference type="Gene3D" id="3.20.10.10">
    <property type="entry name" value="D-amino Acid Aminotransferase, subunit A, domain 2"/>
    <property type="match status" value="1"/>
</dbReference>
<evidence type="ECO:0000256" key="1">
    <source>
        <dbReference type="ARBA" id="ARBA00009320"/>
    </source>
</evidence>
<dbReference type="Pfam" id="PF01063">
    <property type="entry name" value="Aminotran_4"/>
    <property type="match status" value="1"/>
</dbReference>
<dbReference type="Proteomes" id="UP000717364">
    <property type="component" value="Unassembled WGS sequence"/>
</dbReference>
<keyword evidence="3" id="KW-1185">Reference proteome</keyword>
<accession>A0A947GFM4</accession>
<dbReference type="EMBL" id="JADOES010000001">
    <property type="protein sequence ID" value="MBT9313824.1"/>
    <property type="molecule type" value="Genomic_DNA"/>
</dbReference>
<keyword evidence="2" id="KW-0808">Transferase</keyword>
<dbReference type="PANTHER" id="PTHR42743">
    <property type="entry name" value="AMINO-ACID AMINOTRANSFERASE"/>
    <property type="match status" value="1"/>
</dbReference>
<dbReference type="GO" id="GO:0005829">
    <property type="term" value="C:cytosol"/>
    <property type="evidence" value="ECO:0007669"/>
    <property type="project" value="TreeGrafter"/>
</dbReference>
<protein>
    <submittedName>
        <fullName evidence="2">Aminotransferase class IV</fullName>
    </submittedName>
</protein>
<dbReference type="GO" id="GO:0008483">
    <property type="term" value="F:transaminase activity"/>
    <property type="evidence" value="ECO:0007669"/>
    <property type="project" value="UniProtKB-KW"/>
</dbReference>
<comment type="similarity">
    <text evidence="1">Belongs to the class-IV pyridoxal-phosphate-dependent aminotransferase family.</text>
</comment>
<name>A0A947GFM4_9CYAN</name>
<dbReference type="SUPFAM" id="SSF56752">
    <property type="entry name" value="D-aminoacid aminotransferase-like PLP-dependent enzymes"/>
    <property type="match status" value="1"/>
</dbReference>
<dbReference type="RefSeq" id="WP_215606898.1">
    <property type="nucleotide sequence ID" value="NZ_JADOES010000001.1"/>
</dbReference>
<dbReference type="InterPro" id="IPR043132">
    <property type="entry name" value="BCAT-like_C"/>
</dbReference>
<sequence length="270" mass="30667">MSYWFAGKLYENEPLSIDPKNPALAYGASVFTTMRVYERSLEHPLTAWREHCDRISQSVQAFSWPQPNWQNVIVGCQTLLTYHPVLRLTILASGQELITARPLPQNLEQQQTEGVVVWVAQGPQYQRCLPSHKTSNYLPCWLAMQAAKKHGARDAILSTDKEWLETSTGNLWGYQSGHWWTPPLTSGLLPGITRARLIKTLTSQVITDQPWTLDLVAKFECLVYSNCVVGILPIHTVLFGNIKLNYSSTHEGLSALRQMVYRPAMRKRNC</sequence>
<dbReference type="InterPro" id="IPR001544">
    <property type="entry name" value="Aminotrans_IV"/>
</dbReference>